<evidence type="ECO:0000259" key="5">
    <source>
        <dbReference type="Pfam" id="PF08366"/>
    </source>
</evidence>
<comment type="similarity">
    <text evidence="1">Belongs to the WD repeat L(2)GL family.</text>
</comment>
<dbReference type="AlphaFoldDB" id="A0A8S1GNU9"/>
<organism evidence="6 7">
    <name type="scientific">Caenorhabditis auriculariae</name>
    <dbReference type="NCBI Taxonomy" id="2777116"/>
    <lineage>
        <taxon>Eukaryota</taxon>
        <taxon>Metazoa</taxon>
        <taxon>Ecdysozoa</taxon>
        <taxon>Nematoda</taxon>
        <taxon>Chromadorea</taxon>
        <taxon>Rhabditida</taxon>
        <taxon>Rhabditina</taxon>
        <taxon>Rhabditomorpha</taxon>
        <taxon>Rhabditoidea</taxon>
        <taxon>Rhabditidae</taxon>
        <taxon>Peloderinae</taxon>
        <taxon>Caenorhabditis</taxon>
    </lineage>
</organism>
<evidence type="ECO:0000313" key="7">
    <source>
        <dbReference type="Proteomes" id="UP000835052"/>
    </source>
</evidence>
<accession>A0A8S1GNU9</accession>
<proteinExistence type="inferred from homology"/>
<dbReference type="SMART" id="SM00320">
    <property type="entry name" value="WD40"/>
    <property type="match status" value="5"/>
</dbReference>
<dbReference type="GO" id="GO:0005096">
    <property type="term" value="F:GTPase activator activity"/>
    <property type="evidence" value="ECO:0007669"/>
    <property type="project" value="TreeGrafter"/>
</dbReference>
<evidence type="ECO:0000256" key="2">
    <source>
        <dbReference type="ARBA" id="ARBA00022483"/>
    </source>
</evidence>
<dbReference type="PANTHER" id="PTHR10241">
    <property type="entry name" value="LETHAL 2 GIANT LARVAE PROTEIN"/>
    <property type="match status" value="1"/>
</dbReference>
<dbReference type="OrthoDB" id="19944at2759"/>
<dbReference type="SUPFAM" id="SSF50978">
    <property type="entry name" value="WD40 repeat-like"/>
    <property type="match status" value="1"/>
</dbReference>
<dbReference type="PANTHER" id="PTHR10241:SF25">
    <property type="entry name" value="TOMOSYN, ISOFORM C"/>
    <property type="match status" value="1"/>
</dbReference>
<dbReference type="InterPro" id="IPR000664">
    <property type="entry name" value="Lethal2_giant"/>
</dbReference>
<protein>
    <recommendedName>
        <fullName evidence="5">Lethal giant larvae homologue 2 domain-containing protein</fullName>
    </recommendedName>
</protein>
<gene>
    <name evidence="6" type="ORF">CAUJ_LOCUS815</name>
</gene>
<evidence type="ECO:0000256" key="1">
    <source>
        <dbReference type="ARBA" id="ARBA00008070"/>
    </source>
</evidence>
<dbReference type="GO" id="GO:0031201">
    <property type="term" value="C:SNARE complex"/>
    <property type="evidence" value="ECO:0007669"/>
    <property type="project" value="TreeGrafter"/>
</dbReference>
<evidence type="ECO:0000256" key="4">
    <source>
        <dbReference type="ARBA" id="ARBA00022737"/>
    </source>
</evidence>
<name>A0A8S1GNU9_9PELO</name>
<feature type="domain" description="Lethal giant larvae homologue 2" evidence="5">
    <location>
        <begin position="264"/>
        <end position="365"/>
    </location>
</feature>
<dbReference type="GO" id="GO:0005886">
    <property type="term" value="C:plasma membrane"/>
    <property type="evidence" value="ECO:0007669"/>
    <property type="project" value="TreeGrafter"/>
</dbReference>
<sequence length="426" mass="47389">MDRAKKKFASAIDGLRSFHNKTDIVVDEKVLPDHCSLHTVVRHGFPDDARCLAYDPVQRLLAIGSGHGHVRIIGDAGVDYLLRHESEQAVLHMQFLINEGGLITACANDMIHLWNYRQKVPEIVHSVQLNKEAVTAIHLPISSKWLYVGTDKGNVYFVSVGTFQLSPYVINWNKAIDLSCRVHPGPVRQLSVSPIDPLRMLIAYDKGILVQWNLATKEVDRFPLDPPIKSVSWHFDGRQVLTGNVDGSISMYNVKKTGECVQKSTPHGSGACRPIHQIEWKHVNENEQIIVFSGGMPTDDGLPVPALTILRGGRSATVLEMDHPIISFITLSQVAFPSCPQQPHAVAVLLKNDLMLLDLQQQGHPMIESPHSMNIHESPVTCVSYHSDCPLDLIGALTLVGTKQRKKDYSSRSQKVFASCIEYMIN</sequence>
<dbReference type="InterPro" id="IPR013577">
    <property type="entry name" value="LLGL2"/>
</dbReference>
<dbReference type="GO" id="GO:0006893">
    <property type="term" value="P:Golgi to plasma membrane transport"/>
    <property type="evidence" value="ECO:0007669"/>
    <property type="project" value="TreeGrafter"/>
</dbReference>
<dbReference type="GO" id="GO:0045159">
    <property type="term" value="F:myosin II binding"/>
    <property type="evidence" value="ECO:0007669"/>
    <property type="project" value="TreeGrafter"/>
</dbReference>
<dbReference type="InterPro" id="IPR001680">
    <property type="entry name" value="WD40_rpt"/>
</dbReference>
<keyword evidence="3" id="KW-0853">WD repeat</keyword>
<evidence type="ECO:0000256" key="3">
    <source>
        <dbReference type="ARBA" id="ARBA00022574"/>
    </source>
</evidence>
<dbReference type="Pfam" id="PF00400">
    <property type="entry name" value="WD40"/>
    <property type="match status" value="1"/>
</dbReference>
<reference evidence="6" key="1">
    <citation type="submission" date="2020-10" db="EMBL/GenBank/DDBJ databases">
        <authorList>
            <person name="Kikuchi T."/>
        </authorList>
    </citation>
    <scope>NUCLEOTIDE SEQUENCE</scope>
    <source>
        <strain evidence="6">NKZ352</strain>
    </source>
</reference>
<evidence type="ECO:0000313" key="6">
    <source>
        <dbReference type="EMBL" id="CAD6184896.1"/>
    </source>
</evidence>
<dbReference type="InterPro" id="IPR036322">
    <property type="entry name" value="WD40_repeat_dom_sf"/>
</dbReference>
<dbReference type="Proteomes" id="UP000835052">
    <property type="component" value="Unassembled WGS sequence"/>
</dbReference>
<dbReference type="GO" id="GO:0006887">
    <property type="term" value="P:exocytosis"/>
    <property type="evidence" value="ECO:0007669"/>
    <property type="project" value="UniProtKB-KW"/>
</dbReference>
<keyword evidence="2" id="KW-0268">Exocytosis</keyword>
<dbReference type="InterPro" id="IPR015943">
    <property type="entry name" value="WD40/YVTN_repeat-like_dom_sf"/>
</dbReference>
<comment type="caution">
    <text evidence="6">The sequence shown here is derived from an EMBL/GenBank/DDBJ whole genome shotgun (WGS) entry which is preliminary data.</text>
</comment>
<dbReference type="GO" id="GO:0019905">
    <property type="term" value="F:syntaxin binding"/>
    <property type="evidence" value="ECO:0007669"/>
    <property type="project" value="TreeGrafter"/>
</dbReference>
<dbReference type="PRINTS" id="PR00962">
    <property type="entry name" value="LETHAL2GIANT"/>
</dbReference>
<dbReference type="Gene3D" id="2.130.10.10">
    <property type="entry name" value="YVTN repeat-like/Quinoprotein amine dehydrogenase"/>
    <property type="match status" value="2"/>
</dbReference>
<keyword evidence="7" id="KW-1185">Reference proteome</keyword>
<keyword evidence="4" id="KW-0677">Repeat</keyword>
<dbReference type="EMBL" id="CAJGYM010000001">
    <property type="protein sequence ID" value="CAD6184896.1"/>
    <property type="molecule type" value="Genomic_DNA"/>
</dbReference>
<dbReference type="Pfam" id="PF08366">
    <property type="entry name" value="LLGL"/>
    <property type="match status" value="1"/>
</dbReference>